<name>A0ACC3TP03_9ASCO</name>
<comment type="caution">
    <text evidence="1">The sequence shown here is derived from an EMBL/GenBank/DDBJ whole genome shotgun (WGS) entry which is preliminary data.</text>
</comment>
<reference evidence="2" key="1">
    <citation type="journal article" date="2024" name="Front. Bioeng. Biotechnol.">
        <title>Genome-scale model development and genomic sequencing of the oleaginous clade Lipomyces.</title>
        <authorList>
            <person name="Czajka J.J."/>
            <person name="Han Y."/>
            <person name="Kim J."/>
            <person name="Mondo S.J."/>
            <person name="Hofstad B.A."/>
            <person name="Robles A."/>
            <person name="Haridas S."/>
            <person name="Riley R."/>
            <person name="LaButti K."/>
            <person name="Pangilinan J."/>
            <person name="Andreopoulos W."/>
            <person name="Lipzen A."/>
            <person name="Yan J."/>
            <person name="Wang M."/>
            <person name="Ng V."/>
            <person name="Grigoriev I.V."/>
            <person name="Spatafora J.W."/>
            <person name="Magnuson J.K."/>
            <person name="Baker S.E."/>
            <person name="Pomraning K.R."/>
        </authorList>
    </citation>
    <scope>NUCLEOTIDE SEQUENCE [LARGE SCALE GENOMIC DNA]</scope>
    <source>
        <strain evidence="2">CBS 10300</strain>
    </source>
</reference>
<accession>A0ACC3TP03</accession>
<dbReference type="EMBL" id="MU970076">
    <property type="protein sequence ID" value="KAK9322491.1"/>
    <property type="molecule type" value="Genomic_DNA"/>
</dbReference>
<keyword evidence="2" id="KW-1185">Reference proteome</keyword>
<evidence type="ECO:0000313" key="1">
    <source>
        <dbReference type="EMBL" id="KAK9322491.1"/>
    </source>
</evidence>
<gene>
    <name evidence="1" type="ORF">V1517DRAFT_323295</name>
</gene>
<dbReference type="Proteomes" id="UP001489719">
    <property type="component" value="Unassembled WGS sequence"/>
</dbReference>
<evidence type="ECO:0000313" key="2">
    <source>
        <dbReference type="Proteomes" id="UP001489719"/>
    </source>
</evidence>
<protein>
    <submittedName>
        <fullName evidence="1">Uncharacterized protein</fullName>
    </submittedName>
</protein>
<organism evidence="1 2">
    <name type="scientific">Lipomyces orientalis</name>
    <dbReference type="NCBI Taxonomy" id="1233043"/>
    <lineage>
        <taxon>Eukaryota</taxon>
        <taxon>Fungi</taxon>
        <taxon>Dikarya</taxon>
        <taxon>Ascomycota</taxon>
        <taxon>Saccharomycotina</taxon>
        <taxon>Lipomycetes</taxon>
        <taxon>Lipomycetales</taxon>
        <taxon>Lipomycetaceae</taxon>
        <taxon>Lipomyces</taxon>
    </lineage>
</organism>
<sequence length="835" mass="95871">MHFRKLQVIKNFQSRTRIPVSTAYCLYGSRGLLLPSTFWRGRLYSSAPFRAREDVRFDDRAENLALSISSQAAQVEPEISETLAGPLSADLTPRKERENGDEPVHDTEYELIKDPLGLYEYFKSQAAKNSVEDTIQSSHSLVDQLLETFEPSAVQKFMLDSIKQVKESREFTSELGTVLHYMRTENSGAAISVSSQLPMEAFADLFAVAARLSNGRESAAITRLVGDVFYMANRARPLSEQQLPPQLDMRYILALADDNDVISALHLWQARKPELSEEYRWWELGVELYLKRSDMQAALGAARDLMNKFGRISTYTRSILFIKFCQIGQIELAEAVYNEMVARFVDMRREIEDSQKKDRMEHNFIRTLVKCARAALDTGNTSLGYSIINKIEELGGRTGGNISLMLMDHLTRHAISQVLENAQIHNRPALPSPEAIAWLGKVVQQSLADFPEAEKSQEFYRVLLNRFCDLRLVDEMVFLFRRMMDVGVKPTSYNVQSLLRVLLDKNRIEDARKILQVMEIVRKHELQGLSIDNLPITPPIAEHYGLFLQYYARRKQPEGSKEMLSRMQDLKIKPSITIFNAIIADSFHKNDFGKVWSTFEMIQSSASEDVYPDALTYQLLWRSMDRYLRMRARLYARHTATKQRAELVRKLSGDSDAIPLDNMREVLVGMVNNSKWKPSLDVYVYAIRALFFSEDVMAGLCVLEICWRVHQFQLTEEIAKTVIDNISAVVLNPRLGFKKDIFTPAVERNDFEPPSSNLHTADKRNFLKSIIVTDLLHICRNRESSEDDVNWQDLIKLLLLWINKASFDTNIIVYQNDLHRLRKLLGLDDSLLSYA</sequence>
<proteinExistence type="predicted"/>